<dbReference type="GO" id="GO:0010126">
    <property type="term" value="P:mycothiol metabolic process"/>
    <property type="evidence" value="ECO:0007669"/>
    <property type="project" value="UniProtKB-UniRule"/>
</dbReference>
<feature type="binding site" evidence="2">
    <location>
        <position position="11"/>
    </location>
    <ligand>
        <name>Zn(2+)</name>
        <dbReference type="ChEBI" id="CHEBI:29105"/>
    </ligand>
</feature>
<reference evidence="4" key="1">
    <citation type="submission" date="2017-02" db="EMBL/GenBank/DDBJ databases">
        <authorList>
            <person name="Varghese N."/>
            <person name="Submissions S."/>
        </authorList>
    </citation>
    <scope>NUCLEOTIDE SEQUENCE [LARGE SCALE GENOMIC DNA]</scope>
    <source>
        <strain evidence="4">VKM Ac-2052</strain>
    </source>
</reference>
<keyword evidence="2" id="KW-0479">Metal-binding</keyword>
<dbReference type="EMBL" id="FUYG01000007">
    <property type="protein sequence ID" value="SKA99521.1"/>
    <property type="molecule type" value="Genomic_DNA"/>
</dbReference>
<organism evidence="3 4">
    <name type="scientific">Agreia bicolorata</name>
    <dbReference type="NCBI Taxonomy" id="110935"/>
    <lineage>
        <taxon>Bacteria</taxon>
        <taxon>Bacillati</taxon>
        <taxon>Actinomycetota</taxon>
        <taxon>Actinomycetes</taxon>
        <taxon>Micrococcales</taxon>
        <taxon>Microbacteriaceae</taxon>
        <taxon>Agreia</taxon>
    </lineage>
</organism>
<comment type="catalytic activity">
    <reaction evidence="2">
        <text>mycothiol S-conjugate + H2O = an N-acetyl-L-cysteine-S-conjugate + 1D-myo-inositol 2-amino-2-deoxy-alpha-D-glucopyranoside</text>
        <dbReference type="Rhea" id="RHEA:36543"/>
        <dbReference type="ChEBI" id="CHEBI:15377"/>
        <dbReference type="ChEBI" id="CHEBI:58718"/>
        <dbReference type="ChEBI" id="CHEBI:58886"/>
        <dbReference type="ChEBI" id="CHEBI:59633"/>
        <dbReference type="EC" id="3.5.1.115"/>
    </reaction>
</comment>
<dbReference type="RefSeq" id="WP_174436056.1">
    <property type="nucleotide sequence ID" value="NZ_FUYG01000007.1"/>
</dbReference>
<dbReference type="GO" id="GO:0008270">
    <property type="term" value="F:zinc ion binding"/>
    <property type="evidence" value="ECO:0007669"/>
    <property type="project" value="UniProtKB-UniRule"/>
</dbReference>
<evidence type="ECO:0000256" key="2">
    <source>
        <dbReference type="HAMAP-Rule" id="MF_01482"/>
    </source>
</evidence>
<dbReference type="InterPro" id="IPR003737">
    <property type="entry name" value="GlcNAc_PI_deacetylase-related"/>
</dbReference>
<dbReference type="PANTHER" id="PTHR12993">
    <property type="entry name" value="N-ACETYLGLUCOSAMINYL-PHOSPHATIDYLINOSITOL DE-N-ACETYLASE-RELATED"/>
    <property type="match status" value="1"/>
</dbReference>
<keyword evidence="1 2" id="KW-0862">Zinc</keyword>
<dbReference type="GO" id="GO:0010127">
    <property type="term" value="P:mycothiol-dependent detoxification"/>
    <property type="evidence" value="ECO:0007669"/>
    <property type="project" value="UniProtKB-UniRule"/>
</dbReference>
<dbReference type="NCBIfam" id="TIGR03446">
    <property type="entry name" value="mycothiol_Mca"/>
    <property type="match status" value="1"/>
</dbReference>
<evidence type="ECO:0000256" key="1">
    <source>
        <dbReference type="ARBA" id="ARBA00022833"/>
    </source>
</evidence>
<sequence length="291" mass="32729">MTLRLMAVHAHPDDESSKGAATYAYYLDRGVEVMVVSCTGGERGSILNESLAEHRHAERDMAGLRRYEMAAAQKVVGFEHRWLGYADSGLPDEGEPLPTNAFAAIPVEISAEPLVRLIREFKPQVLLTYDENGGYPHPDHIRTHEISVRALEAASDATAYPDAGEPWSVSKLYYDRIFSYQRMKAVYDEIVATDPESPLITSMTEMRSWMKESPFLATTQVPAGAFFDVRDNALRAHASQVSPDSQFFFWPNELQRKAWPFEDYQLISSKVETTMPEADLFAGIEDDDVQL</sequence>
<proteinExistence type="inferred from homology"/>
<accession>A0A1T4YDX7</accession>
<dbReference type="SUPFAM" id="SSF102588">
    <property type="entry name" value="LmbE-like"/>
    <property type="match status" value="1"/>
</dbReference>
<keyword evidence="2" id="KW-0378">Hydrolase</keyword>
<dbReference type="GO" id="GO:0016811">
    <property type="term" value="F:hydrolase activity, acting on carbon-nitrogen (but not peptide) bonds, in linear amides"/>
    <property type="evidence" value="ECO:0007669"/>
    <property type="project" value="TreeGrafter"/>
</dbReference>
<dbReference type="Proteomes" id="UP000189735">
    <property type="component" value="Unassembled WGS sequence"/>
</dbReference>
<dbReference type="EC" id="3.5.1.115" evidence="2"/>
<dbReference type="InterPro" id="IPR017811">
    <property type="entry name" value="Mca"/>
</dbReference>
<evidence type="ECO:0000313" key="4">
    <source>
        <dbReference type="Proteomes" id="UP000189735"/>
    </source>
</evidence>
<protein>
    <recommendedName>
        <fullName evidence="2">Mycothiol S-conjugate amidase</fullName>
        <ecNumber evidence="2">3.5.1.115</ecNumber>
    </recommendedName>
</protein>
<feature type="binding site" evidence="2">
    <location>
        <position position="140"/>
    </location>
    <ligand>
        <name>Zn(2+)</name>
        <dbReference type="ChEBI" id="CHEBI:29105"/>
    </ligand>
</feature>
<comment type="subunit">
    <text evidence="2">Monomer.</text>
</comment>
<feature type="binding site" evidence="2">
    <location>
        <position position="14"/>
    </location>
    <ligand>
        <name>Zn(2+)</name>
        <dbReference type="ChEBI" id="CHEBI:29105"/>
    </ligand>
</feature>
<dbReference type="InterPro" id="IPR024078">
    <property type="entry name" value="LmbE-like_dom_sf"/>
</dbReference>
<comment type="function">
    <text evidence="2">A mycothiol (MSH, N-acetylcysteinyl-glucosaminyl-inositol) S-conjugate amidase, it recycles conjugated MSH to the N-acetyl cysteine conjugate (AcCys S-conjugate, a mercapturic acid) and the MSH precursor. Involved in MSH-dependent detoxification of a number of alkylating agents and antibiotics.</text>
</comment>
<name>A0A1T4YDX7_9MICO</name>
<dbReference type="Pfam" id="PF02585">
    <property type="entry name" value="PIG-L"/>
    <property type="match status" value="1"/>
</dbReference>
<evidence type="ECO:0000313" key="3">
    <source>
        <dbReference type="EMBL" id="SKA99521.1"/>
    </source>
</evidence>
<dbReference type="Gene3D" id="3.40.50.10320">
    <property type="entry name" value="LmbE-like"/>
    <property type="match status" value="1"/>
</dbReference>
<comment type="similarity">
    <text evidence="2">Belongs to the MshB deacetylase family. Mca subfamily.</text>
</comment>
<gene>
    <name evidence="2" type="primary">mca</name>
    <name evidence="3" type="ORF">SAMN06295879_2826</name>
</gene>
<dbReference type="AlphaFoldDB" id="A0A1T4YDX7"/>
<comment type="cofactor">
    <cofactor evidence="2">
        <name>Zn(2+)</name>
        <dbReference type="ChEBI" id="CHEBI:29105"/>
    </cofactor>
    <text evidence="2">Binds 1 zinc ion per subunit.</text>
</comment>
<dbReference type="PANTHER" id="PTHR12993:SF11">
    <property type="entry name" value="N-ACETYLGLUCOSAMINYL-PHOSPHATIDYLINOSITOL DE-N-ACETYLASE"/>
    <property type="match status" value="1"/>
</dbReference>
<dbReference type="HAMAP" id="MF_01482">
    <property type="entry name" value="Mca"/>
    <property type="match status" value="1"/>
</dbReference>